<organism evidence="2 3">
    <name type="scientific">Coraliomargarita sinensis</name>
    <dbReference type="NCBI Taxonomy" id="2174842"/>
    <lineage>
        <taxon>Bacteria</taxon>
        <taxon>Pseudomonadati</taxon>
        <taxon>Verrucomicrobiota</taxon>
        <taxon>Opitutia</taxon>
        <taxon>Puniceicoccales</taxon>
        <taxon>Coraliomargaritaceae</taxon>
        <taxon>Coraliomargarita</taxon>
    </lineage>
</organism>
<comment type="caution">
    <text evidence="2">The sequence shown here is derived from an EMBL/GenBank/DDBJ whole genome shotgun (WGS) entry which is preliminary data.</text>
</comment>
<evidence type="ECO:0000313" key="3">
    <source>
        <dbReference type="Proteomes" id="UP000247099"/>
    </source>
</evidence>
<dbReference type="InterPro" id="IPR029060">
    <property type="entry name" value="PIN-like_dom_sf"/>
</dbReference>
<reference evidence="2 3" key="1">
    <citation type="submission" date="2018-05" db="EMBL/GenBank/DDBJ databases">
        <title>Coraliomargarita sinensis sp. nov., isolated from a marine solar saltern.</title>
        <authorList>
            <person name="Zhou L.Y."/>
        </authorList>
    </citation>
    <scope>NUCLEOTIDE SEQUENCE [LARGE SCALE GENOMIC DNA]</scope>
    <source>
        <strain evidence="2 3">WN38</strain>
    </source>
</reference>
<dbReference type="CDD" id="cd18692">
    <property type="entry name" value="PIN_VapC-like"/>
    <property type="match status" value="1"/>
</dbReference>
<keyword evidence="3" id="KW-1185">Reference proteome</keyword>
<protein>
    <submittedName>
        <fullName evidence="2">Twitching motility protein PilT</fullName>
    </submittedName>
</protein>
<evidence type="ECO:0000313" key="2">
    <source>
        <dbReference type="EMBL" id="PXA03567.1"/>
    </source>
</evidence>
<feature type="domain" description="PIN" evidence="1">
    <location>
        <begin position="4"/>
        <end position="120"/>
    </location>
</feature>
<dbReference type="AlphaFoldDB" id="A0A317ZGT1"/>
<dbReference type="SUPFAM" id="SSF88723">
    <property type="entry name" value="PIN domain-like"/>
    <property type="match status" value="1"/>
</dbReference>
<accession>A0A317ZGT1</accession>
<sequence length="136" mass="15553">MMRFVDTNILLYRISSDPLESHKQIVAAEILSQRDLSLSVQVLQEFYVQSTRPSRPDPLSHADACALIRSWKRYPVLGLDVALVERAFSAKERWQLSYWDAAILEAARSCECEVLLSEDLNHGQDYDGVRVVNPFL</sequence>
<gene>
    <name evidence="2" type="ORF">DDZ13_11340</name>
</gene>
<name>A0A317ZGT1_9BACT</name>
<proteinExistence type="predicted"/>
<dbReference type="InParanoid" id="A0A317ZGT1"/>
<dbReference type="Proteomes" id="UP000247099">
    <property type="component" value="Unassembled WGS sequence"/>
</dbReference>
<dbReference type="Pfam" id="PF01850">
    <property type="entry name" value="PIN"/>
    <property type="match status" value="1"/>
</dbReference>
<dbReference type="OrthoDB" id="13900at2"/>
<evidence type="ECO:0000259" key="1">
    <source>
        <dbReference type="Pfam" id="PF01850"/>
    </source>
</evidence>
<dbReference type="EMBL" id="QHJQ01000008">
    <property type="protein sequence ID" value="PXA03567.1"/>
    <property type="molecule type" value="Genomic_DNA"/>
</dbReference>
<dbReference type="InterPro" id="IPR002716">
    <property type="entry name" value="PIN_dom"/>
</dbReference>
<dbReference type="Gene3D" id="3.40.50.1010">
    <property type="entry name" value="5'-nuclease"/>
    <property type="match status" value="1"/>
</dbReference>